<dbReference type="Proteomes" id="UP000298416">
    <property type="component" value="Unassembled WGS sequence"/>
</dbReference>
<organism evidence="2">
    <name type="scientific">Salvia splendens</name>
    <name type="common">Scarlet sage</name>
    <dbReference type="NCBI Taxonomy" id="180675"/>
    <lineage>
        <taxon>Eukaryota</taxon>
        <taxon>Viridiplantae</taxon>
        <taxon>Streptophyta</taxon>
        <taxon>Embryophyta</taxon>
        <taxon>Tracheophyta</taxon>
        <taxon>Spermatophyta</taxon>
        <taxon>Magnoliopsida</taxon>
        <taxon>eudicotyledons</taxon>
        <taxon>Gunneridae</taxon>
        <taxon>Pentapetalae</taxon>
        <taxon>asterids</taxon>
        <taxon>lamiids</taxon>
        <taxon>Lamiales</taxon>
        <taxon>Lamiaceae</taxon>
        <taxon>Nepetoideae</taxon>
        <taxon>Mentheae</taxon>
        <taxon>Salviinae</taxon>
        <taxon>Salvia</taxon>
        <taxon>Salvia subgen. Calosphace</taxon>
        <taxon>core Calosphace</taxon>
    </lineage>
</organism>
<dbReference type="AlphaFoldDB" id="A0A8X8YN08"/>
<evidence type="ECO:0000313" key="2">
    <source>
        <dbReference type="EMBL" id="KAG6435426.1"/>
    </source>
</evidence>
<evidence type="ECO:0000256" key="1">
    <source>
        <dbReference type="SAM" id="MobiDB-lite"/>
    </source>
</evidence>
<feature type="region of interest" description="Disordered" evidence="1">
    <location>
        <begin position="47"/>
        <end position="71"/>
    </location>
</feature>
<protein>
    <submittedName>
        <fullName evidence="2">Uncharacterized protein</fullName>
    </submittedName>
</protein>
<proteinExistence type="predicted"/>
<keyword evidence="3" id="KW-1185">Reference proteome</keyword>
<reference evidence="2" key="2">
    <citation type="submission" date="2020-08" db="EMBL/GenBank/DDBJ databases">
        <title>Plant Genome Project.</title>
        <authorList>
            <person name="Zhang R.-G."/>
        </authorList>
    </citation>
    <scope>NUCLEOTIDE SEQUENCE</scope>
    <source>
        <strain evidence="2">Huo1</strain>
        <tissue evidence="2">Leaf</tissue>
    </source>
</reference>
<dbReference type="EMBL" id="PNBA02000001">
    <property type="protein sequence ID" value="KAG6435426.1"/>
    <property type="molecule type" value="Genomic_DNA"/>
</dbReference>
<evidence type="ECO:0000313" key="3">
    <source>
        <dbReference type="Proteomes" id="UP000298416"/>
    </source>
</evidence>
<comment type="caution">
    <text evidence="2">The sequence shown here is derived from an EMBL/GenBank/DDBJ whole genome shotgun (WGS) entry which is preliminary data.</text>
</comment>
<name>A0A8X8YN08_SALSN</name>
<gene>
    <name evidence="2" type="ORF">SASPL_100299</name>
</gene>
<sequence>MLTAVCNTNLIISLQRRRLQEFELSPGPIPRHVMLSSDDEYGRGKIAPGLRVPRGPGAREVHLVPVGNRGE</sequence>
<accession>A0A8X8YN08</accession>
<reference evidence="2" key="1">
    <citation type="submission" date="2018-01" db="EMBL/GenBank/DDBJ databases">
        <authorList>
            <person name="Mao J.F."/>
        </authorList>
    </citation>
    <scope>NUCLEOTIDE SEQUENCE</scope>
    <source>
        <strain evidence="2">Huo1</strain>
        <tissue evidence="2">Leaf</tissue>
    </source>
</reference>